<dbReference type="Proteomes" id="UP000279833">
    <property type="component" value="Unassembled WGS sequence"/>
</dbReference>
<evidence type="ECO:0000313" key="4">
    <source>
        <dbReference type="WBParaSite" id="SCUD_0000144601-mRNA-1"/>
    </source>
</evidence>
<keyword evidence="1" id="KW-1133">Transmembrane helix</keyword>
<gene>
    <name evidence="2" type="ORF">SCUD_LOCUS1448</name>
</gene>
<dbReference type="WBParaSite" id="SCUD_0000144601-mRNA-1">
    <property type="protein sequence ID" value="SCUD_0000144601-mRNA-1"/>
    <property type="gene ID" value="SCUD_0000144601"/>
</dbReference>
<sequence>MLQLALFLHQVITLRHQQHLVTQIMIYQLLVLLFVHILS</sequence>
<accession>A0A183JFH9</accession>
<evidence type="ECO:0000313" key="2">
    <source>
        <dbReference type="EMBL" id="VDO67742.1"/>
    </source>
</evidence>
<keyword evidence="3" id="KW-1185">Reference proteome</keyword>
<protein>
    <submittedName>
        <fullName evidence="2 4">Uncharacterized protein</fullName>
    </submittedName>
</protein>
<name>A0A183JFH9_9TREM</name>
<reference evidence="2 3" key="2">
    <citation type="submission" date="2018-11" db="EMBL/GenBank/DDBJ databases">
        <authorList>
            <consortium name="Pathogen Informatics"/>
        </authorList>
    </citation>
    <scope>NUCLEOTIDE SEQUENCE [LARGE SCALE GENOMIC DNA]</scope>
    <source>
        <strain evidence="2">Dakar</strain>
        <strain evidence="3">Dakar, Senegal</strain>
    </source>
</reference>
<evidence type="ECO:0000313" key="3">
    <source>
        <dbReference type="Proteomes" id="UP000279833"/>
    </source>
</evidence>
<reference evidence="4" key="1">
    <citation type="submission" date="2016-06" db="UniProtKB">
        <authorList>
            <consortium name="WormBaseParasite"/>
        </authorList>
    </citation>
    <scope>IDENTIFICATION</scope>
</reference>
<dbReference type="EMBL" id="UZAK01001167">
    <property type="protein sequence ID" value="VDO67742.1"/>
    <property type="molecule type" value="Genomic_DNA"/>
</dbReference>
<dbReference type="AlphaFoldDB" id="A0A183JFH9"/>
<proteinExistence type="predicted"/>
<keyword evidence="1" id="KW-0812">Transmembrane</keyword>
<organism evidence="4">
    <name type="scientific">Schistosoma curassoni</name>
    <dbReference type="NCBI Taxonomy" id="6186"/>
    <lineage>
        <taxon>Eukaryota</taxon>
        <taxon>Metazoa</taxon>
        <taxon>Spiralia</taxon>
        <taxon>Lophotrochozoa</taxon>
        <taxon>Platyhelminthes</taxon>
        <taxon>Trematoda</taxon>
        <taxon>Digenea</taxon>
        <taxon>Strigeidida</taxon>
        <taxon>Schistosomatoidea</taxon>
        <taxon>Schistosomatidae</taxon>
        <taxon>Schistosoma</taxon>
    </lineage>
</organism>
<evidence type="ECO:0000256" key="1">
    <source>
        <dbReference type="SAM" id="Phobius"/>
    </source>
</evidence>
<feature type="transmembrane region" description="Helical" evidence="1">
    <location>
        <begin position="20"/>
        <end position="38"/>
    </location>
</feature>
<keyword evidence="1" id="KW-0472">Membrane</keyword>